<dbReference type="SUPFAM" id="SSF51230">
    <property type="entry name" value="Single hybrid motif"/>
    <property type="match status" value="2"/>
</dbReference>
<dbReference type="RefSeq" id="WP_367991985.1">
    <property type="nucleotide sequence ID" value="NZ_JBFPJR010000006.1"/>
</dbReference>
<dbReference type="EC" id="2.3.1.-" evidence="6"/>
<dbReference type="SUPFAM" id="SSF47005">
    <property type="entry name" value="Peripheral subunit-binding domain of 2-oxo acid dehydrogenase complex"/>
    <property type="match status" value="1"/>
</dbReference>
<feature type="domain" description="Lipoyl-binding" evidence="8">
    <location>
        <begin position="148"/>
        <end position="223"/>
    </location>
</feature>
<evidence type="ECO:0000256" key="3">
    <source>
        <dbReference type="ARBA" id="ARBA00022679"/>
    </source>
</evidence>
<dbReference type="InterPro" id="IPR036625">
    <property type="entry name" value="E3-bd_dom_sf"/>
</dbReference>
<feature type="compositionally biased region" description="Pro residues" evidence="7">
    <location>
        <begin position="251"/>
        <end position="290"/>
    </location>
</feature>
<evidence type="ECO:0000256" key="5">
    <source>
        <dbReference type="ARBA" id="ARBA00023315"/>
    </source>
</evidence>
<dbReference type="CDD" id="cd06849">
    <property type="entry name" value="lipoyl_domain"/>
    <property type="match status" value="2"/>
</dbReference>
<dbReference type="Pfam" id="PF00198">
    <property type="entry name" value="2-oxoacid_dh"/>
    <property type="match status" value="1"/>
</dbReference>
<feature type="region of interest" description="Disordered" evidence="7">
    <location>
        <begin position="356"/>
        <end position="383"/>
    </location>
</feature>
<feature type="compositionally biased region" description="Low complexity" evidence="7">
    <location>
        <begin position="84"/>
        <end position="150"/>
    </location>
</feature>
<dbReference type="InterPro" id="IPR003016">
    <property type="entry name" value="2-oxoA_DH_lipoyl-BS"/>
</dbReference>
<dbReference type="EMBL" id="JBFPJR010000006">
    <property type="protein sequence ID" value="MEX0427012.1"/>
    <property type="molecule type" value="Genomic_DNA"/>
</dbReference>
<dbReference type="Pfam" id="PF02817">
    <property type="entry name" value="E3_binding"/>
    <property type="match status" value="1"/>
</dbReference>
<evidence type="ECO:0000313" key="11">
    <source>
        <dbReference type="Proteomes" id="UP001556631"/>
    </source>
</evidence>
<dbReference type="PANTHER" id="PTHR43178">
    <property type="entry name" value="DIHYDROLIPOAMIDE ACETYLTRANSFERASE COMPONENT OF PYRUVATE DEHYDROGENASE COMPLEX"/>
    <property type="match status" value="1"/>
</dbReference>
<protein>
    <recommendedName>
        <fullName evidence="6">Dihydrolipoamide acetyltransferase component of pyruvate dehydrogenase complex</fullName>
        <ecNumber evidence="6">2.3.1.-</ecNumber>
    </recommendedName>
</protein>
<dbReference type="Gene3D" id="2.40.50.100">
    <property type="match status" value="2"/>
</dbReference>
<evidence type="ECO:0000256" key="7">
    <source>
        <dbReference type="SAM" id="MobiDB-lite"/>
    </source>
</evidence>
<dbReference type="PANTHER" id="PTHR43178:SF5">
    <property type="entry name" value="LIPOAMIDE ACYLTRANSFERASE COMPONENT OF BRANCHED-CHAIN ALPHA-KETO ACID DEHYDROGENASE COMPLEX, MITOCHONDRIAL"/>
    <property type="match status" value="1"/>
</dbReference>
<dbReference type="InterPro" id="IPR050743">
    <property type="entry name" value="2-oxoacid_DH_E2_comp"/>
</dbReference>
<keyword evidence="11" id="KW-1185">Reference proteome</keyword>
<dbReference type="InterPro" id="IPR000089">
    <property type="entry name" value="Biotin_lipoyl"/>
</dbReference>
<evidence type="ECO:0000256" key="1">
    <source>
        <dbReference type="ARBA" id="ARBA00001938"/>
    </source>
</evidence>
<dbReference type="Pfam" id="PF00364">
    <property type="entry name" value="Biotin_lipoyl"/>
    <property type="match status" value="2"/>
</dbReference>
<evidence type="ECO:0000259" key="8">
    <source>
        <dbReference type="PROSITE" id="PS50968"/>
    </source>
</evidence>
<dbReference type="PROSITE" id="PS50968">
    <property type="entry name" value="BIOTINYL_LIPOYL"/>
    <property type="match status" value="2"/>
</dbReference>
<dbReference type="PROSITE" id="PS51826">
    <property type="entry name" value="PSBD"/>
    <property type="match status" value="1"/>
</dbReference>
<keyword evidence="5 6" id="KW-0012">Acyltransferase</keyword>
<reference evidence="10 11" key="1">
    <citation type="submission" date="2024-07" db="EMBL/GenBank/DDBJ databases">
        <authorList>
            <person name="Lee S."/>
            <person name="Kang M."/>
        </authorList>
    </citation>
    <scope>NUCLEOTIDE SEQUENCE [LARGE SCALE GENOMIC DNA]</scope>
    <source>
        <strain evidence="10 11">DS6</strain>
    </source>
</reference>
<name>A0ABV3SVQ3_9ACTN</name>
<organism evidence="10 11">
    <name type="scientific">Nocardioides eburneus</name>
    <dbReference type="NCBI Taxonomy" id="3231482"/>
    <lineage>
        <taxon>Bacteria</taxon>
        <taxon>Bacillati</taxon>
        <taxon>Actinomycetota</taxon>
        <taxon>Actinomycetes</taxon>
        <taxon>Propionibacteriales</taxon>
        <taxon>Nocardioidaceae</taxon>
        <taxon>Nocardioides</taxon>
    </lineage>
</organism>
<dbReference type="Proteomes" id="UP001556631">
    <property type="component" value="Unassembled WGS sequence"/>
</dbReference>
<accession>A0ABV3SVQ3</accession>
<comment type="cofactor">
    <cofactor evidence="1 6">
        <name>(R)-lipoate</name>
        <dbReference type="ChEBI" id="CHEBI:83088"/>
    </cofactor>
</comment>
<feature type="compositionally biased region" description="Low complexity" evidence="7">
    <location>
        <begin position="232"/>
        <end position="250"/>
    </location>
</feature>
<dbReference type="Gene3D" id="3.30.559.10">
    <property type="entry name" value="Chloramphenicol acetyltransferase-like domain"/>
    <property type="match status" value="1"/>
</dbReference>
<dbReference type="InterPro" id="IPR004167">
    <property type="entry name" value="PSBD"/>
</dbReference>
<dbReference type="NCBIfam" id="TIGR02927">
    <property type="entry name" value="SucB_Actino"/>
    <property type="match status" value="1"/>
</dbReference>
<proteinExistence type="inferred from homology"/>
<keyword evidence="4 6" id="KW-0450">Lipoyl</keyword>
<feature type="domain" description="Lipoyl-binding" evidence="8">
    <location>
        <begin position="2"/>
        <end position="77"/>
    </location>
</feature>
<feature type="region of interest" description="Disordered" evidence="7">
    <location>
        <begin position="84"/>
        <end position="154"/>
    </location>
</feature>
<evidence type="ECO:0000256" key="6">
    <source>
        <dbReference type="RuleBase" id="RU003423"/>
    </source>
</evidence>
<dbReference type="Gene3D" id="4.10.320.10">
    <property type="entry name" value="E3-binding domain"/>
    <property type="match status" value="1"/>
</dbReference>
<evidence type="ECO:0000256" key="4">
    <source>
        <dbReference type="ARBA" id="ARBA00022823"/>
    </source>
</evidence>
<dbReference type="InterPro" id="IPR014276">
    <property type="entry name" value="2-oxoglutarate_DH_E2"/>
</dbReference>
<feature type="region of interest" description="Disordered" evidence="7">
    <location>
        <begin position="232"/>
        <end position="290"/>
    </location>
</feature>
<comment type="caution">
    <text evidence="10">The sequence shown here is derived from an EMBL/GenBank/DDBJ whole genome shotgun (WGS) entry which is preliminary data.</text>
</comment>
<dbReference type="InterPro" id="IPR001078">
    <property type="entry name" value="2-oxoacid_DH_actylTfrase"/>
</dbReference>
<feature type="domain" description="Peripheral subunit-binding (PSBD)" evidence="9">
    <location>
        <begin position="306"/>
        <end position="343"/>
    </location>
</feature>
<sequence length="611" mass="61536">MATEVTLPALGESVTEGTVTRWLKNVGDTIAVDEPLLEVSTDKVDTEIPSPVEGVLLEIRANEDDTVEVGGVLAVVGAADEAGSAPAEAAPAPAAEDAQSAPAESGASDGPAQAETQPQPAAAEPAPAAESAPAAPAAADAPAAGGDATPVTLPALGESVTEGTVTRWLKQVGDTVAVDEPLLEVSTDKVDTEIPSPVAGTLLEIKVAEDETVEVGAELALVGTPGAASAAASQPAAPAEPAPAAAESTPAPAPAAPAPAAPAPAAPAPAAPAAPAPAAPAPAAPAAPAPAAPAAEASPAIQAGGYVTPLVRKLAAQHNVDLSTVEGTGVGGRVRKEDVLNAAAAAKAPAAPAAEAPATPAASAPAAAAPSAPSPLRGTTEKVSRLRKVIAERMTESLHTSAQLTQVMEVDVTRIARLREAKKAEFQAREGVKLTYLPFFAKAAIDALKVHPKLNANLNTDAGEVTYYDRENIAFAVDTERGLLTPVVKDAGDLSISGLAKKIADVAQRTRTNKITPDELSGGTFTITNLGSFGALFDTPIINQPQVAILGPGAVVKRPVVIDDPQLGETIAVRHMVYLALTYDHRLVDGADAGRFLQDVKKRLEAGQFDV</sequence>
<evidence type="ECO:0000313" key="10">
    <source>
        <dbReference type="EMBL" id="MEX0427012.1"/>
    </source>
</evidence>
<comment type="similarity">
    <text evidence="2 6">Belongs to the 2-oxoacid dehydrogenase family.</text>
</comment>
<dbReference type="InterPro" id="IPR023213">
    <property type="entry name" value="CAT-like_dom_sf"/>
</dbReference>
<evidence type="ECO:0000256" key="2">
    <source>
        <dbReference type="ARBA" id="ARBA00007317"/>
    </source>
</evidence>
<evidence type="ECO:0000259" key="9">
    <source>
        <dbReference type="PROSITE" id="PS51826"/>
    </source>
</evidence>
<keyword evidence="3 6" id="KW-0808">Transferase</keyword>
<dbReference type="InterPro" id="IPR011053">
    <property type="entry name" value="Single_hybrid_motif"/>
</dbReference>
<gene>
    <name evidence="10" type="primary">sucB</name>
    <name evidence="10" type="ORF">AB3X52_05215</name>
</gene>
<dbReference type="SUPFAM" id="SSF52777">
    <property type="entry name" value="CoA-dependent acyltransferases"/>
    <property type="match status" value="1"/>
</dbReference>
<dbReference type="PROSITE" id="PS00189">
    <property type="entry name" value="LIPOYL"/>
    <property type="match status" value="2"/>
</dbReference>
<feature type="compositionally biased region" description="Low complexity" evidence="7">
    <location>
        <begin position="356"/>
        <end position="375"/>
    </location>
</feature>